<dbReference type="EMBL" id="JAKMUU010000004">
    <property type="protein sequence ID" value="MCZ9307393.1"/>
    <property type="molecule type" value="Genomic_DNA"/>
</dbReference>
<dbReference type="Proteomes" id="UP001185631">
    <property type="component" value="Unassembled WGS sequence"/>
</dbReference>
<proteinExistence type="predicted"/>
<keyword evidence="5" id="KW-1185">Reference proteome</keyword>
<name>A0A9X3MDP1_9CORY</name>
<evidence type="ECO:0000313" key="2">
    <source>
        <dbReference type="EMBL" id="MCZ9307393.1"/>
    </source>
</evidence>
<accession>A0A9X3MDP1</accession>
<keyword evidence="1" id="KW-1133">Transmembrane helix</keyword>
<dbReference type="AlphaFoldDB" id="A0A9X3MDP1"/>
<evidence type="ECO:0000256" key="1">
    <source>
        <dbReference type="SAM" id="Phobius"/>
    </source>
</evidence>
<feature type="transmembrane region" description="Helical" evidence="1">
    <location>
        <begin position="39"/>
        <end position="58"/>
    </location>
</feature>
<evidence type="ECO:0000313" key="5">
    <source>
        <dbReference type="Proteomes" id="UP001185631"/>
    </source>
</evidence>
<dbReference type="RefSeq" id="WP_269946540.1">
    <property type="nucleotide sequence ID" value="NZ_JAKMUU010000004.1"/>
</dbReference>
<dbReference type="EMBL" id="JAVBID010000007">
    <property type="protein sequence ID" value="MDV2424092.1"/>
    <property type="molecule type" value="Genomic_DNA"/>
</dbReference>
<reference evidence="2" key="1">
    <citation type="submission" date="2022-02" db="EMBL/GenBank/DDBJ databases">
        <title>Corynebacterium sp. from urogenital microbiome.</title>
        <authorList>
            <person name="Cappelli E.A."/>
            <person name="Ribeiro T.G."/>
            <person name="Peixe L."/>
        </authorList>
    </citation>
    <scope>NUCLEOTIDE SEQUENCE</scope>
    <source>
        <strain evidence="2">C8Ua_181</strain>
    </source>
</reference>
<evidence type="ECO:0000313" key="4">
    <source>
        <dbReference type="Proteomes" id="UP001146430"/>
    </source>
</evidence>
<comment type="caution">
    <text evidence="2">The sequence shown here is derived from an EMBL/GenBank/DDBJ whole genome shotgun (WGS) entry which is preliminary data.</text>
</comment>
<sequence length="68" mass="7311">MTAARQYEIATVACLVLGAISSVIAMLMLPALFHEFSPLRLEILTGTLIFGVGMLLLARRCAPHALGR</sequence>
<protein>
    <submittedName>
        <fullName evidence="2">Hemolysin III family channel protein</fullName>
    </submittedName>
</protein>
<evidence type="ECO:0000313" key="3">
    <source>
        <dbReference type="EMBL" id="MDV2424092.1"/>
    </source>
</evidence>
<keyword evidence="1" id="KW-0472">Membrane</keyword>
<gene>
    <name evidence="2" type="ORF">L8V01_07880</name>
    <name evidence="3" type="ORF">RAE13_06665</name>
</gene>
<reference evidence="3 5" key="2">
    <citation type="submission" date="2023-08" db="EMBL/GenBank/DDBJ databases">
        <title>Genomic characterization of the C. tuberculostearicum species complex, a ubiquitous member of the human skin microbiome.</title>
        <authorList>
            <person name="Ahmed N."/>
            <person name="Deming C."/>
            <person name="Conlan S."/>
            <person name="Segre J."/>
        </authorList>
    </citation>
    <scope>NUCLEOTIDE SEQUENCE [LARGE SCALE GENOMIC DNA]</scope>
    <source>
        <strain evidence="3 5">CTNIH19</strain>
    </source>
</reference>
<feature type="transmembrane region" description="Helical" evidence="1">
    <location>
        <begin position="12"/>
        <end position="33"/>
    </location>
</feature>
<keyword evidence="1" id="KW-0812">Transmembrane</keyword>
<organism evidence="2 4">
    <name type="scientific">Corynebacterium curieae</name>
    <dbReference type="NCBI Taxonomy" id="2913500"/>
    <lineage>
        <taxon>Bacteria</taxon>
        <taxon>Bacillati</taxon>
        <taxon>Actinomycetota</taxon>
        <taxon>Actinomycetes</taxon>
        <taxon>Mycobacteriales</taxon>
        <taxon>Corynebacteriaceae</taxon>
        <taxon>Corynebacterium</taxon>
    </lineage>
</organism>
<dbReference type="Proteomes" id="UP001146430">
    <property type="component" value="Unassembled WGS sequence"/>
</dbReference>